<dbReference type="EMBL" id="CM042029">
    <property type="protein sequence ID" value="KAI3793922.1"/>
    <property type="molecule type" value="Genomic_DNA"/>
</dbReference>
<evidence type="ECO:0000313" key="2">
    <source>
        <dbReference type="Proteomes" id="UP001056120"/>
    </source>
</evidence>
<reference evidence="1 2" key="2">
    <citation type="journal article" date="2022" name="Mol. Ecol. Resour.">
        <title>The genomes of chicory, endive, great burdock and yacon provide insights into Asteraceae paleo-polyploidization history and plant inulin production.</title>
        <authorList>
            <person name="Fan W."/>
            <person name="Wang S."/>
            <person name="Wang H."/>
            <person name="Wang A."/>
            <person name="Jiang F."/>
            <person name="Liu H."/>
            <person name="Zhao H."/>
            <person name="Xu D."/>
            <person name="Zhang Y."/>
        </authorList>
    </citation>
    <scope>NUCLEOTIDE SEQUENCE [LARGE SCALE GENOMIC DNA]</scope>
    <source>
        <strain evidence="2">cv. Yunnan</strain>
        <tissue evidence="1">Leaves</tissue>
    </source>
</reference>
<accession>A0ACB9HEC8</accession>
<keyword evidence="2" id="KW-1185">Reference proteome</keyword>
<evidence type="ECO:0000313" key="1">
    <source>
        <dbReference type="EMBL" id="KAI3793922.1"/>
    </source>
</evidence>
<name>A0ACB9HEC8_9ASTR</name>
<comment type="caution">
    <text evidence="1">The sequence shown here is derived from an EMBL/GenBank/DDBJ whole genome shotgun (WGS) entry which is preliminary data.</text>
</comment>
<reference evidence="2" key="1">
    <citation type="journal article" date="2022" name="Mol. Ecol. Resour.">
        <title>The genomes of chicory, endive, great burdock and yacon provide insights into Asteraceae palaeo-polyploidization history and plant inulin production.</title>
        <authorList>
            <person name="Fan W."/>
            <person name="Wang S."/>
            <person name="Wang H."/>
            <person name="Wang A."/>
            <person name="Jiang F."/>
            <person name="Liu H."/>
            <person name="Zhao H."/>
            <person name="Xu D."/>
            <person name="Zhang Y."/>
        </authorList>
    </citation>
    <scope>NUCLEOTIDE SEQUENCE [LARGE SCALE GENOMIC DNA]</scope>
    <source>
        <strain evidence="2">cv. Yunnan</strain>
    </source>
</reference>
<sequence>MVTCNSYSYDLKVYTLCFGYLQFTVMSACIFHLISPECKTYSLVVRDSKLKALWSSEFGHLVLLRECTRGIPISSSLASSGMVPPHPGHSILMLCTPRPFHPDALHKPASDFIISGIII</sequence>
<protein>
    <submittedName>
        <fullName evidence="1">Uncharacterized protein</fullName>
    </submittedName>
</protein>
<organism evidence="1 2">
    <name type="scientific">Smallanthus sonchifolius</name>
    <dbReference type="NCBI Taxonomy" id="185202"/>
    <lineage>
        <taxon>Eukaryota</taxon>
        <taxon>Viridiplantae</taxon>
        <taxon>Streptophyta</taxon>
        <taxon>Embryophyta</taxon>
        <taxon>Tracheophyta</taxon>
        <taxon>Spermatophyta</taxon>
        <taxon>Magnoliopsida</taxon>
        <taxon>eudicotyledons</taxon>
        <taxon>Gunneridae</taxon>
        <taxon>Pentapetalae</taxon>
        <taxon>asterids</taxon>
        <taxon>campanulids</taxon>
        <taxon>Asterales</taxon>
        <taxon>Asteraceae</taxon>
        <taxon>Asteroideae</taxon>
        <taxon>Heliantheae alliance</taxon>
        <taxon>Millerieae</taxon>
        <taxon>Smallanthus</taxon>
    </lineage>
</organism>
<dbReference type="Proteomes" id="UP001056120">
    <property type="component" value="Linkage Group LG12"/>
</dbReference>
<proteinExistence type="predicted"/>
<gene>
    <name evidence="1" type="ORF">L1987_36545</name>
</gene>